<evidence type="ECO:0000256" key="4">
    <source>
        <dbReference type="ARBA" id="ARBA00022519"/>
    </source>
</evidence>
<organism evidence="8 9">
    <name type="scientific">Burkholderia cepacia</name>
    <name type="common">Pseudomonas cepacia</name>
    <dbReference type="NCBI Taxonomy" id="292"/>
    <lineage>
        <taxon>Bacteria</taxon>
        <taxon>Pseudomonadati</taxon>
        <taxon>Pseudomonadota</taxon>
        <taxon>Betaproteobacteria</taxon>
        <taxon>Burkholderiales</taxon>
        <taxon>Burkholderiaceae</taxon>
        <taxon>Burkholderia</taxon>
        <taxon>Burkholderia cepacia complex</taxon>
    </lineage>
</organism>
<dbReference type="InterPro" id="IPR027417">
    <property type="entry name" value="P-loop_NTPase"/>
</dbReference>
<dbReference type="SMART" id="SM00382">
    <property type="entry name" value="AAA"/>
    <property type="match status" value="1"/>
</dbReference>
<dbReference type="AlphaFoldDB" id="A0A2S8IZQ8"/>
<evidence type="ECO:0000256" key="6">
    <source>
        <dbReference type="ARBA" id="ARBA00022840"/>
    </source>
</evidence>
<dbReference type="Proteomes" id="UP000238206">
    <property type="component" value="Unassembled WGS sequence"/>
</dbReference>
<dbReference type="RefSeq" id="WP_051983827.1">
    <property type="nucleotide sequence ID" value="NZ_PUIQ01000006.1"/>
</dbReference>
<dbReference type="PANTHER" id="PTHR42788">
    <property type="entry name" value="TAURINE IMPORT ATP-BINDING PROTEIN-RELATED"/>
    <property type="match status" value="1"/>
</dbReference>
<dbReference type="CDD" id="cd03293">
    <property type="entry name" value="ABC_NrtD_SsuB_transporters"/>
    <property type="match status" value="1"/>
</dbReference>
<keyword evidence="4" id="KW-0472">Membrane</keyword>
<dbReference type="SUPFAM" id="SSF52540">
    <property type="entry name" value="P-loop containing nucleoside triphosphate hydrolases"/>
    <property type="match status" value="1"/>
</dbReference>
<dbReference type="InterPro" id="IPR050166">
    <property type="entry name" value="ABC_transporter_ATP-bind"/>
</dbReference>
<keyword evidence="6 8" id="KW-0067">ATP-binding</keyword>
<accession>A0A2S8IZQ8</accession>
<evidence type="ECO:0000313" key="9">
    <source>
        <dbReference type="Proteomes" id="UP000238206"/>
    </source>
</evidence>
<evidence type="ECO:0000256" key="1">
    <source>
        <dbReference type="ARBA" id="ARBA00005417"/>
    </source>
</evidence>
<keyword evidence="5" id="KW-0547">Nucleotide-binding</keyword>
<evidence type="ECO:0000259" key="7">
    <source>
        <dbReference type="PROSITE" id="PS50893"/>
    </source>
</evidence>
<dbReference type="InterPro" id="IPR018632">
    <property type="entry name" value="AAA-associated_dom_C"/>
</dbReference>
<feature type="domain" description="ABC transporter" evidence="7">
    <location>
        <begin position="24"/>
        <end position="259"/>
    </location>
</feature>
<proteinExistence type="inferred from homology"/>
<dbReference type="PROSITE" id="PS50893">
    <property type="entry name" value="ABC_TRANSPORTER_2"/>
    <property type="match status" value="1"/>
</dbReference>
<keyword evidence="4" id="KW-0997">Cell inner membrane</keyword>
<gene>
    <name evidence="8" type="ORF">C5615_06365</name>
</gene>
<reference evidence="8 9" key="1">
    <citation type="submission" date="2018-02" db="EMBL/GenBank/DDBJ databases">
        <title>Draft genome sequencing of Burkholderia cepacia Y14-15.</title>
        <authorList>
            <person name="Zheng B.-X."/>
        </authorList>
    </citation>
    <scope>NUCLEOTIDE SEQUENCE [LARGE SCALE GENOMIC DNA]</scope>
    <source>
        <strain evidence="8 9">Y14-15</strain>
    </source>
</reference>
<keyword evidence="3" id="KW-1003">Cell membrane</keyword>
<dbReference type="GO" id="GO:0005524">
    <property type="term" value="F:ATP binding"/>
    <property type="evidence" value="ECO:0007669"/>
    <property type="project" value="UniProtKB-KW"/>
</dbReference>
<evidence type="ECO:0000256" key="5">
    <source>
        <dbReference type="ARBA" id="ARBA00022741"/>
    </source>
</evidence>
<evidence type="ECO:0000313" key="8">
    <source>
        <dbReference type="EMBL" id="PQP20284.1"/>
    </source>
</evidence>
<dbReference type="InterPro" id="IPR003439">
    <property type="entry name" value="ABC_transporter-like_ATP-bd"/>
</dbReference>
<comment type="similarity">
    <text evidence="1">Belongs to the ABC transporter superfamily.</text>
</comment>
<dbReference type="PROSITE" id="PS00211">
    <property type="entry name" value="ABC_TRANSPORTER_1"/>
    <property type="match status" value="1"/>
</dbReference>
<evidence type="ECO:0000256" key="3">
    <source>
        <dbReference type="ARBA" id="ARBA00022475"/>
    </source>
</evidence>
<dbReference type="GO" id="GO:0016887">
    <property type="term" value="F:ATP hydrolysis activity"/>
    <property type="evidence" value="ECO:0007669"/>
    <property type="project" value="InterPro"/>
</dbReference>
<keyword evidence="2" id="KW-0813">Transport</keyword>
<evidence type="ECO:0000256" key="2">
    <source>
        <dbReference type="ARBA" id="ARBA00022448"/>
    </source>
</evidence>
<dbReference type="Pfam" id="PF00005">
    <property type="entry name" value="ABC_tran"/>
    <property type="match status" value="1"/>
</dbReference>
<protein>
    <submittedName>
        <fullName evidence="8">Nitrate ABC transporter ATP-binding protein</fullName>
    </submittedName>
</protein>
<dbReference type="InterPro" id="IPR003593">
    <property type="entry name" value="AAA+_ATPase"/>
</dbReference>
<dbReference type="Gene3D" id="3.40.50.300">
    <property type="entry name" value="P-loop containing nucleotide triphosphate hydrolases"/>
    <property type="match status" value="1"/>
</dbReference>
<name>A0A2S8IZQ8_BURCE</name>
<dbReference type="EMBL" id="PUIQ01000006">
    <property type="protein sequence ID" value="PQP20284.1"/>
    <property type="molecule type" value="Genomic_DNA"/>
</dbReference>
<dbReference type="PANTHER" id="PTHR42788:SF13">
    <property type="entry name" value="ALIPHATIC SULFONATES IMPORT ATP-BINDING PROTEIN SSUB"/>
    <property type="match status" value="1"/>
</dbReference>
<dbReference type="Pfam" id="PF09821">
    <property type="entry name" value="AAA_assoc_C"/>
    <property type="match status" value="1"/>
</dbReference>
<sequence length="446" mass="48440">MSELTPASIQPDAAPAIREAPPVIELHDICMSFAKPSGAPLPVLAGVDLTLREGEILGLLGRSGSGKSTLLRIAGGLIKPSSGQVRYRGAPLAGPAEGIGVVFQTFALYPWLTVLDNVELGLDASGLPRDVVRRRALSVIELIGLDGFESAFPRELSGGMRQRVGFARALVGEPALLLMDEPFSALDVLTADTLRLDFLDLWAARQLPTKAVLLVTHNIEEAVQMCDRVLVLGAHPGQIVAELEIPLPHPRQRLDSQFQALANEIYAILTARLVESLDAQRKGLPDFTQRLPMVSSHRIDGFIETLAAGSTNGYTELSKIAGPLLKVNELLPAAAALHLLAFAELHDGAIRLTAAGRVYAQGHAADRKRLLREHLEHFVPLASHIRAILDERDGHRAPRERFELELEDHLNRQDAADTLRTVIDWGRASGLYTYDDATRMFGAGDD</sequence>
<comment type="caution">
    <text evidence="8">The sequence shown here is derived from an EMBL/GenBank/DDBJ whole genome shotgun (WGS) entry which is preliminary data.</text>
</comment>
<dbReference type="InterPro" id="IPR017871">
    <property type="entry name" value="ABC_transporter-like_CS"/>
</dbReference>